<dbReference type="Pfam" id="PF02544">
    <property type="entry name" value="Steroid_dh"/>
    <property type="match status" value="1"/>
</dbReference>
<dbReference type="UniPathway" id="UPA00378"/>
<dbReference type="EC" id="1.3.1.94" evidence="5"/>
<dbReference type="GO" id="GO:0003865">
    <property type="term" value="F:3-oxo-5-alpha-steroid 4-dehydrogenase activity"/>
    <property type="evidence" value="ECO:0007669"/>
    <property type="project" value="TreeGrafter"/>
</dbReference>
<evidence type="ECO:0000256" key="4">
    <source>
        <dbReference type="ARBA" id="ARBA00023136"/>
    </source>
</evidence>
<dbReference type="PANTHER" id="PTHR14624:SF0">
    <property type="entry name" value="POLYPRENOL REDUCTASE"/>
    <property type="match status" value="1"/>
</dbReference>
<name>Q6CU22_KLULA</name>
<feature type="transmembrane region" description="Helical" evidence="5">
    <location>
        <begin position="103"/>
        <end position="123"/>
    </location>
</feature>
<dbReference type="GO" id="GO:0006488">
    <property type="term" value="P:dolichol-linked oligosaccharide biosynthetic process"/>
    <property type="evidence" value="ECO:0007669"/>
    <property type="project" value="UniProtKB-UniRule"/>
</dbReference>
<dbReference type="PaxDb" id="284590-Q6CU22"/>
<proteinExistence type="inferred from homology"/>
<protein>
    <recommendedName>
        <fullName evidence="5">Polyprenal reductase</fullName>
        <ecNumber evidence="5">1.3.1.94</ecNumber>
    </recommendedName>
</protein>
<comment type="catalytic activity">
    <reaction evidence="5">
        <text>a di-trans,poly-cis-dolichal + NADP(+) = a di-trans,poly-cis-polyprenal + NADPH + H(+)</text>
        <dbReference type="Rhea" id="RHEA:80727"/>
        <dbReference type="Rhea" id="RHEA-COMP:19536"/>
        <dbReference type="Rhea" id="RHEA-COMP:19537"/>
        <dbReference type="ChEBI" id="CHEBI:15378"/>
        <dbReference type="ChEBI" id="CHEBI:57783"/>
        <dbReference type="ChEBI" id="CHEBI:58349"/>
        <dbReference type="ChEBI" id="CHEBI:231623"/>
        <dbReference type="ChEBI" id="CHEBI:231637"/>
        <dbReference type="EC" id="1.3.1.94"/>
    </reaction>
    <physiologicalReaction direction="right-to-left" evidence="5">
        <dbReference type="Rhea" id="RHEA:80729"/>
    </physiologicalReaction>
</comment>
<dbReference type="AlphaFoldDB" id="Q6CU22"/>
<dbReference type="HOGENOM" id="CLU_044409_0_0_1"/>
<comment type="subcellular location">
    <subcellularLocation>
        <location evidence="1">Endomembrane system</location>
        <topology evidence="1">Multi-pass membrane protein</topology>
    </subcellularLocation>
    <subcellularLocation>
        <location evidence="5">Endoplasmic reticulum membrane</location>
    </subcellularLocation>
</comment>
<dbReference type="OMA" id="RFYETNF"/>
<dbReference type="GO" id="GO:0102389">
    <property type="term" value="F:polyprenol reductase activity"/>
    <property type="evidence" value="ECO:0007669"/>
    <property type="project" value="UniProtKB-UniRule"/>
</dbReference>
<evidence type="ECO:0000256" key="1">
    <source>
        <dbReference type="ARBA" id="ARBA00004127"/>
    </source>
</evidence>
<dbReference type="Proteomes" id="UP000000598">
    <property type="component" value="Chromosome C"/>
</dbReference>
<evidence type="ECO:0000259" key="6">
    <source>
        <dbReference type="Pfam" id="PF02544"/>
    </source>
</evidence>
<keyword evidence="3 5" id="KW-1133">Transmembrane helix</keyword>
<keyword evidence="5" id="KW-0560">Oxidoreductase</keyword>
<accession>Q6CU22</accession>
<evidence type="ECO:0000256" key="2">
    <source>
        <dbReference type="ARBA" id="ARBA00022692"/>
    </source>
</evidence>
<evidence type="ECO:0000256" key="5">
    <source>
        <dbReference type="RuleBase" id="RU367081"/>
    </source>
</evidence>
<keyword evidence="5" id="KW-0521">NADP</keyword>
<evidence type="ECO:0000256" key="3">
    <source>
        <dbReference type="ARBA" id="ARBA00022989"/>
    </source>
</evidence>
<dbReference type="EMBL" id="CR382123">
    <property type="protein sequence ID" value="CAH01418.1"/>
    <property type="molecule type" value="Genomic_DNA"/>
</dbReference>
<evidence type="ECO:0000313" key="7">
    <source>
        <dbReference type="EMBL" id="CAH01418.1"/>
    </source>
</evidence>
<feature type="transmembrane region" description="Helical" evidence="5">
    <location>
        <begin position="7"/>
        <end position="26"/>
    </location>
</feature>
<evidence type="ECO:0000313" key="8">
    <source>
        <dbReference type="Proteomes" id="UP000000598"/>
    </source>
</evidence>
<comment type="function">
    <text evidence="5">Plays a key role in early steps of protein N-linked glycosylation by being involved in the conversion of polyprenol into dolichol. Acts as a polyprenal reductase that mediates the reduction of polyprenal into dolichal in a NADP-dependent mechanism. Dolichols are required for the synthesis of dolichol-linked monosaccharides and the oligosaccharide precursor used for N-glycosylation.</text>
</comment>
<sequence>MDIFQILLYSTFYVGIISVFVAEFYIPQLLKYGKTWEASNNFWYSLTCPKSNFGHFYLLSSIFSIYNLLWIRSLLTLSVFIHSVRRLYECYCVTKWGQSKIHLSHYLVGIWFYTTLNLGIMLYHGETQYSLISVILFIMSSLDQATNHDYLSKLKKYSQPSYGLFKYICSAHYFDELLIYTSFMLMDKGSRMLLIHCILWILVNLGTSSFETGNWYQEKFGYRSRWYLIPYVF</sequence>
<comment type="pathway">
    <text evidence="5">Protein modification; protein glycosylation.</text>
</comment>
<reference evidence="7 8" key="1">
    <citation type="journal article" date="2004" name="Nature">
        <title>Genome evolution in yeasts.</title>
        <authorList>
            <consortium name="Genolevures"/>
            <person name="Dujon B."/>
            <person name="Sherman D."/>
            <person name="Fischer G."/>
            <person name="Durrens P."/>
            <person name="Casaregola S."/>
            <person name="Lafontaine I."/>
            <person name="de Montigny J."/>
            <person name="Marck C."/>
            <person name="Neuveglise C."/>
            <person name="Talla E."/>
            <person name="Goffard N."/>
            <person name="Frangeul L."/>
            <person name="Aigle M."/>
            <person name="Anthouard V."/>
            <person name="Babour A."/>
            <person name="Barbe V."/>
            <person name="Barnay S."/>
            <person name="Blanchin S."/>
            <person name="Beckerich J.M."/>
            <person name="Beyne E."/>
            <person name="Bleykasten C."/>
            <person name="Boisrame A."/>
            <person name="Boyer J."/>
            <person name="Cattolico L."/>
            <person name="Confanioleri F."/>
            <person name="de Daruvar A."/>
            <person name="Despons L."/>
            <person name="Fabre E."/>
            <person name="Fairhead C."/>
            <person name="Ferry-Dumazet H."/>
            <person name="Groppi A."/>
            <person name="Hantraye F."/>
            <person name="Hennequin C."/>
            <person name="Jauniaux N."/>
            <person name="Joyet P."/>
            <person name="Kachouri R."/>
            <person name="Kerrest A."/>
            <person name="Koszul R."/>
            <person name="Lemaire M."/>
            <person name="Lesur I."/>
            <person name="Ma L."/>
            <person name="Muller H."/>
            <person name="Nicaud J.M."/>
            <person name="Nikolski M."/>
            <person name="Oztas S."/>
            <person name="Ozier-Kalogeropoulos O."/>
            <person name="Pellenz S."/>
            <person name="Potier S."/>
            <person name="Richard G.F."/>
            <person name="Straub M.L."/>
            <person name="Suleau A."/>
            <person name="Swennene D."/>
            <person name="Tekaia F."/>
            <person name="Wesolowski-Louvel M."/>
            <person name="Westhof E."/>
            <person name="Wirth B."/>
            <person name="Zeniou-Meyer M."/>
            <person name="Zivanovic I."/>
            <person name="Bolotin-Fukuhara M."/>
            <person name="Thierry A."/>
            <person name="Bouchier C."/>
            <person name="Caudron B."/>
            <person name="Scarpelli C."/>
            <person name="Gaillardin C."/>
            <person name="Weissenbach J."/>
            <person name="Wincker P."/>
            <person name="Souciet J.L."/>
        </authorList>
    </citation>
    <scope>NUCLEOTIDE SEQUENCE [LARGE SCALE GENOMIC DNA]</scope>
    <source>
        <strain evidence="8">ATCC 8585 / CBS 2359 / DSM 70799 / NBRC 1267 / NRRL Y-1140 / WM37</strain>
    </source>
</reference>
<dbReference type="KEGG" id="kla:KLLA0_C08261g"/>
<dbReference type="InterPro" id="IPR039698">
    <property type="entry name" value="Dfg10/SRD5A3"/>
</dbReference>
<feature type="transmembrane region" description="Helical" evidence="5">
    <location>
        <begin position="192"/>
        <end position="210"/>
    </location>
</feature>
<keyword evidence="5" id="KW-0256">Endoplasmic reticulum</keyword>
<dbReference type="PROSITE" id="PS50244">
    <property type="entry name" value="S5A_REDUCTASE"/>
    <property type="match status" value="1"/>
</dbReference>
<keyword evidence="8" id="KW-1185">Reference proteome</keyword>
<feature type="transmembrane region" description="Helical" evidence="5">
    <location>
        <begin position="56"/>
        <end position="82"/>
    </location>
</feature>
<dbReference type="GO" id="GO:0016095">
    <property type="term" value="P:polyprenol catabolic process"/>
    <property type="evidence" value="ECO:0007669"/>
    <property type="project" value="UniProtKB-UniRule"/>
</dbReference>
<gene>
    <name evidence="7" type="ORF">KLLA0_C08261g</name>
</gene>
<keyword evidence="2 5" id="KW-0812">Transmembrane</keyword>
<dbReference type="PANTHER" id="PTHR14624">
    <property type="entry name" value="DFG10 PROTEIN"/>
    <property type="match status" value="1"/>
</dbReference>
<dbReference type="STRING" id="284590.Q6CU22"/>
<dbReference type="InterPro" id="IPR001104">
    <property type="entry name" value="3-oxo-5_a-steroid_4-DH_C"/>
</dbReference>
<comment type="similarity">
    <text evidence="5">Belongs to the steroid 5-alpha reductase family. Polyprenal reductase subfamily.</text>
</comment>
<dbReference type="GO" id="GO:0160198">
    <property type="term" value="F:polyprenal reductase activity"/>
    <property type="evidence" value="ECO:0007669"/>
    <property type="project" value="UniProtKB-EC"/>
</dbReference>
<dbReference type="eggNOG" id="KOG1640">
    <property type="taxonomic scope" value="Eukaryota"/>
</dbReference>
<dbReference type="InParanoid" id="Q6CU22"/>
<organism evidence="7 8">
    <name type="scientific">Kluyveromyces lactis (strain ATCC 8585 / CBS 2359 / DSM 70799 / NBRC 1267 / NRRL Y-1140 / WM37)</name>
    <name type="common">Yeast</name>
    <name type="synonym">Candida sphaerica</name>
    <dbReference type="NCBI Taxonomy" id="284590"/>
    <lineage>
        <taxon>Eukaryota</taxon>
        <taxon>Fungi</taxon>
        <taxon>Dikarya</taxon>
        <taxon>Ascomycota</taxon>
        <taxon>Saccharomycotina</taxon>
        <taxon>Saccharomycetes</taxon>
        <taxon>Saccharomycetales</taxon>
        <taxon>Saccharomycetaceae</taxon>
        <taxon>Kluyveromyces</taxon>
    </lineage>
</organism>
<dbReference type="GO" id="GO:0005789">
    <property type="term" value="C:endoplasmic reticulum membrane"/>
    <property type="evidence" value="ECO:0007669"/>
    <property type="project" value="UniProtKB-SubCell"/>
</dbReference>
<feature type="domain" description="3-oxo-5-alpha-steroid 4-dehydrogenase C-terminal" evidence="6">
    <location>
        <begin position="128"/>
        <end position="233"/>
    </location>
</feature>
<dbReference type="FunCoup" id="Q6CU22">
    <property type="interactions" value="369"/>
</dbReference>
<keyword evidence="4 5" id="KW-0472">Membrane</keyword>